<sequence>VVEFCINFNLLKLSIHSFCSNVAEVVYMQHLMCVEGVIVDRVEEITESVSDFSQAKLGEEKGLFGEGEKMQVKVKGKPQFSKDELSFLLKLIPELLQP</sequence>
<accession>A0A1R3JXI1</accession>
<evidence type="ECO:0000313" key="2">
    <source>
        <dbReference type="Proteomes" id="UP000187203"/>
    </source>
</evidence>
<dbReference type="EMBL" id="AWUE01015111">
    <property type="protein sequence ID" value="OMO99556.1"/>
    <property type="molecule type" value="Genomic_DNA"/>
</dbReference>
<dbReference type="AlphaFoldDB" id="A0A1R3JXI1"/>
<evidence type="ECO:0000313" key="1">
    <source>
        <dbReference type="EMBL" id="OMO99556.1"/>
    </source>
</evidence>
<reference evidence="2" key="1">
    <citation type="submission" date="2013-09" db="EMBL/GenBank/DDBJ databases">
        <title>Corchorus olitorius genome sequencing.</title>
        <authorList>
            <person name="Alam M."/>
            <person name="Haque M.S."/>
            <person name="Islam M.S."/>
            <person name="Emdad E.M."/>
            <person name="Islam M.M."/>
            <person name="Ahmed B."/>
            <person name="Halim A."/>
            <person name="Hossen Q.M.M."/>
            <person name="Hossain M.Z."/>
            <person name="Ahmed R."/>
            <person name="Khan M.M."/>
            <person name="Islam R."/>
            <person name="Rashid M.M."/>
            <person name="Khan S.A."/>
            <person name="Rahman M.S."/>
            <person name="Alam M."/>
            <person name="Yahiya A.S."/>
            <person name="Khan M.S."/>
            <person name="Azam M.S."/>
            <person name="Haque T."/>
            <person name="Lashkar M.Z.H."/>
            <person name="Akhand A.I."/>
            <person name="Morshed G."/>
            <person name="Roy S."/>
            <person name="Uddin K.S."/>
            <person name="Rabeya T."/>
            <person name="Hossain A.S."/>
            <person name="Chowdhury A."/>
            <person name="Snigdha A.R."/>
            <person name="Mortoza M.S."/>
            <person name="Matin S.A."/>
            <person name="Hoque S.M.E."/>
            <person name="Islam M.K."/>
            <person name="Roy D.K."/>
            <person name="Haider R."/>
            <person name="Moosa M.M."/>
            <person name="Elias S.M."/>
            <person name="Hasan A.M."/>
            <person name="Jahan S."/>
            <person name="Shafiuddin M."/>
            <person name="Mahmood N."/>
            <person name="Shommy N.S."/>
        </authorList>
    </citation>
    <scope>NUCLEOTIDE SEQUENCE [LARGE SCALE GENOMIC DNA]</scope>
    <source>
        <strain evidence="2">cv. O-4</strain>
    </source>
</reference>
<dbReference type="OrthoDB" id="1739444at2759"/>
<proteinExistence type="predicted"/>
<organism evidence="1 2">
    <name type="scientific">Corchorus olitorius</name>
    <dbReference type="NCBI Taxonomy" id="93759"/>
    <lineage>
        <taxon>Eukaryota</taxon>
        <taxon>Viridiplantae</taxon>
        <taxon>Streptophyta</taxon>
        <taxon>Embryophyta</taxon>
        <taxon>Tracheophyta</taxon>
        <taxon>Spermatophyta</taxon>
        <taxon>Magnoliopsida</taxon>
        <taxon>eudicotyledons</taxon>
        <taxon>Gunneridae</taxon>
        <taxon>Pentapetalae</taxon>
        <taxon>rosids</taxon>
        <taxon>malvids</taxon>
        <taxon>Malvales</taxon>
        <taxon>Malvaceae</taxon>
        <taxon>Grewioideae</taxon>
        <taxon>Apeibeae</taxon>
        <taxon>Corchorus</taxon>
    </lineage>
</organism>
<feature type="non-terminal residue" evidence="1">
    <location>
        <position position="1"/>
    </location>
</feature>
<dbReference type="STRING" id="93759.A0A1R3JXI1"/>
<comment type="caution">
    <text evidence="1">The sequence shown here is derived from an EMBL/GenBank/DDBJ whole genome shotgun (WGS) entry which is preliminary data.</text>
</comment>
<keyword evidence="2" id="KW-1185">Reference proteome</keyword>
<protein>
    <submittedName>
        <fullName evidence="1">Uncharacterized protein</fullName>
    </submittedName>
</protein>
<dbReference type="Proteomes" id="UP000187203">
    <property type="component" value="Unassembled WGS sequence"/>
</dbReference>
<name>A0A1R3JXI1_9ROSI</name>
<gene>
    <name evidence="1" type="ORF">COLO4_13218</name>
</gene>